<dbReference type="Proteomes" id="UP000245081">
    <property type="component" value="Unassembled WGS sequence"/>
</dbReference>
<sequence length="211" mass="23667">MSQYFSIHPENPQARLIQQAVAILRNGGVIAYPTDSCYALGCVLGDKEAQERIRAIRGVDEDHLFTLVCRNLTDIATYARVDNRQFRLLKAHTPGSYTFILEATREVPRRLQHPKRSTIGLRVPEHAVTQALLDELGEPLLSMTLTLPGEEGPLNEAWEIRDRLEHQLDLVIDAGACANEMTTVIDLSKEEPALVRKGRGDIASFGFEEEY</sequence>
<name>A0A2R5FAI5_9PROT</name>
<dbReference type="Pfam" id="PF01300">
    <property type="entry name" value="Sua5_yciO_yrdC"/>
    <property type="match status" value="1"/>
</dbReference>
<dbReference type="NCBIfam" id="TIGR00057">
    <property type="entry name" value="L-threonylcarbamoyladenylate synthase"/>
    <property type="match status" value="1"/>
</dbReference>
<gene>
    <name evidence="2" type="ORF">NMK_2843</name>
</gene>
<proteinExistence type="predicted"/>
<accession>A0A2R5FAI5</accession>
<dbReference type="SUPFAM" id="SSF55821">
    <property type="entry name" value="YrdC/RibB"/>
    <property type="match status" value="1"/>
</dbReference>
<dbReference type="InterPro" id="IPR006070">
    <property type="entry name" value="Sua5-like_dom"/>
</dbReference>
<comment type="caution">
    <text evidence="2">The sequence shown here is derived from an EMBL/GenBank/DDBJ whole genome shotgun (WGS) entry which is preliminary data.</text>
</comment>
<evidence type="ECO:0000313" key="3">
    <source>
        <dbReference type="Proteomes" id="UP000245081"/>
    </source>
</evidence>
<dbReference type="PANTHER" id="PTHR42828:SF3">
    <property type="entry name" value="THREONYLCARBAMOYL-AMP SYNTHASE"/>
    <property type="match status" value="1"/>
</dbReference>
<organism evidence="2 3">
    <name type="scientific">Novimethylophilus kurashikiensis</name>
    <dbReference type="NCBI Taxonomy" id="1825523"/>
    <lineage>
        <taxon>Bacteria</taxon>
        <taxon>Pseudomonadati</taxon>
        <taxon>Pseudomonadota</taxon>
        <taxon>Betaproteobacteria</taxon>
        <taxon>Nitrosomonadales</taxon>
        <taxon>Methylophilaceae</taxon>
        <taxon>Novimethylophilus</taxon>
    </lineage>
</organism>
<dbReference type="OrthoDB" id="9781656at2"/>
<dbReference type="GO" id="GO:0003725">
    <property type="term" value="F:double-stranded RNA binding"/>
    <property type="evidence" value="ECO:0007669"/>
    <property type="project" value="InterPro"/>
</dbReference>
<dbReference type="PANTHER" id="PTHR42828">
    <property type="entry name" value="DHBP SYNTHASE RIBB-LIKE ALPHA/BETA DOMAIN-CONTAINING PROTEIN"/>
    <property type="match status" value="1"/>
</dbReference>
<keyword evidence="3" id="KW-1185">Reference proteome</keyword>
<dbReference type="PROSITE" id="PS51163">
    <property type="entry name" value="YRDC"/>
    <property type="match status" value="1"/>
</dbReference>
<dbReference type="RefSeq" id="WP_109016401.1">
    <property type="nucleotide sequence ID" value="NZ_BDOQ01000017.1"/>
</dbReference>
<evidence type="ECO:0000259" key="1">
    <source>
        <dbReference type="PROSITE" id="PS51163"/>
    </source>
</evidence>
<feature type="domain" description="YrdC-like" evidence="1">
    <location>
        <begin position="14"/>
        <end position="200"/>
    </location>
</feature>
<dbReference type="EMBL" id="BDOQ01000017">
    <property type="protein sequence ID" value="GBG15240.1"/>
    <property type="molecule type" value="Genomic_DNA"/>
</dbReference>
<dbReference type="InterPro" id="IPR017945">
    <property type="entry name" value="DHBP_synth_RibB-like_a/b_dom"/>
</dbReference>
<dbReference type="InterPro" id="IPR052532">
    <property type="entry name" value="SUA5_domain"/>
</dbReference>
<dbReference type="AlphaFoldDB" id="A0A2R5FAI5"/>
<dbReference type="Gene3D" id="3.90.870.10">
    <property type="entry name" value="DHBP synthase"/>
    <property type="match status" value="1"/>
</dbReference>
<protein>
    <recommendedName>
        <fullName evidence="1">YrdC-like domain-containing protein</fullName>
    </recommendedName>
</protein>
<evidence type="ECO:0000313" key="2">
    <source>
        <dbReference type="EMBL" id="GBG15240.1"/>
    </source>
</evidence>
<reference evidence="2 3" key="1">
    <citation type="journal article" date="2018" name="Environ. Microbiol.">
        <title>Isolation and genomic characterization of Novimethylophilus kurashikiensis gen. nov. sp. nov., a new lanthanide-dependent methylotrophic species of Methylophilaceae.</title>
        <authorList>
            <person name="Lv H."/>
            <person name="Sahin N."/>
            <person name="Tani A."/>
        </authorList>
    </citation>
    <scope>NUCLEOTIDE SEQUENCE [LARGE SCALE GENOMIC DNA]</scope>
    <source>
        <strain evidence="2 3">La2-4</strain>
    </source>
</reference>